<dbReference type="PANTHER" id="PTHR21136:SF169">
    <property type="entry name" value="VESICLE-ASSOCIATED MEMBRANE PROTEIN 727"/>
    <property type="match status" value="1"/>
</dbReference>
<dbReference type="GO" id="GO:0012505">
    <property type="term" value="C:endomembrane system"/>
    <property type="evidence" value="ECO:0007669"/>
    <property type="project" value="UniProtKB-SubCell"/>
</dbReference>
<feature type="domain" description="Longin" evidence="14">
    <location>
        <begin position="6"/>
        <end position="121"/>
    </location>
</feature>
<evidence type="ECO:0000256" key="6">
    <source>
        <dbReference type="ARBA" id="ARBA00023015"/>
    </source>
</evidence>
<feature type="domain" description="RWP-RK" evidence="16">
    <location>
        <begin position="226"/>
        <end position="317"/>
    </location>
</feature>
<evidence type="ECO:0000256" key="3">
    <source>
        <dbReference type="ARBA" id="ARBA00022692"/>
    </source>
</evidence>
<keyword evidence="5" id="KW-1133">Transmembrane helix</keyword>
<gene>
    <name evidence="17" type="ORF">LUZ62_017058</name>
</gene>
<dbReference type="Proteomes" id="UP001140206">
    <property type="component" value="Chromosome 1"/>
</dbReference>
<dbReference type="SUPFAM" id="SSF64356">
    <property type="entry name" value="SNARE-like"/>
    <property type="match status" value="1"/>
</dbReference>
<feature type="domain" description="V-SNARE coiled-coil homology" evidence="15">
    <location>
        <begin position="133"/>
        <end position="188"/>
    </location>
</feature>
<dbReference type="InterPro" id="IPR042855">
    <property type="entry name" value="V_SNARE_CC"/>
</dbReference>
<reference evidence="17" key="1">
    <citation type="submission" date="2022-08" db="EMBL/GenBank/DDBJ databases">
        <authorList>
            <person name="Marques A."/>
        </authorList>
    </citation>
    <scope>NUCLEOTIDE SEQUENCE</scope>
    <source>
        <strain evidence="17">RhyPub2mFocal</strain>
        <tissue evidence="17">Leaves</tissue>
    </source>
</reference>
<dbReference type="GO" id="GO:0015031">
    <property type="term" value="P:protein transport"/>
    <property type="evidence" value="ECO:0007669"/>
    <property type="project" value="UniProtKB-KW"/>
</dbReference>
<dbReference type="PROSITE" id="PS50892">
    <property type="entry name" value="V_SNARE"/>
    <property type="match status" value="1"/>
</dbReference>
<evidence type="ECO:0000259" key="16">
    <source>
        <dbReference type="PROSITE" id="PS51519"/>
    </source>
</evidence>
<keyword evidence="9" id="KW-0804">Transcription</keyword>
<evidence type="ECO:0000256" key="13">
    <source>
        <dbReference type="PROSITE-ProRule" id="PRU00290"/>
    </source>
</evidence>
<keyword evidence="4" id="KW-0653">Protein transport</keyword>
<evidence type="ECO:0000256" key="2">
    <source>
        <dbReference type="ARBA" id="ARBA00022448"/>
    </source>
</evidence>
<dbReference type="EMBL" id="JAMFTS010000001">
    <property type="protein sequence ID" value="KAJ4804492.1"/>
    <property type="molecule type" value="Genomic_DNA"/>
</dbReference>
<organism evidence="17 18">
    <name type="scientific">Rhynchospora pubera</name>
    <dbReference type="NCBI Taxonomy" id="906938"/>
    <lineage>
        <taxon>Eukaryota</taxon>
        <taxon>Viridiplantae</taxon>
        <taxon>Streptophyta</taxon>
        <taxon>Embryophyta</taxon>
        <taxon>Tracheophyta</taxon>
        <taxon>Spermatophyta</taxon>
        <taxon>Magnoliopsida</taxon>
        <taxon>Liliopsida</taxon>
        <taxon>Poales</taxon>
        <taxon>Cyperaceae</taxon>
        <taxon>Cyperoideae</taxon>
        <taxon>Rhynchosporeae</taxon>
        <taxon>Rhynchospora</taxon>
    </lineage>
</organism>
<keyword evidence="3" id="KW-0812">Transmembrane</keyword>
<dbReference type="PROSITE" id="PS50859">
    <property type="entry name" value="LONGIN"/>
    <property type="match status" value="1"/>
</dbReference>
<keyword evidence="18" id="KW-1185">Reference proteome</keyword>
<keyword evidence="8" id="KW-0472">Membrane</keyword>
<dbReference type="AlphaFoldDB" id="A0AAV8GMG1"/>
<keyword evidence="2" id="KW-0813">Transport</keyword>
<dbReference type="CDD" id="cd14824">
    <property type="entry name" value="Longin"/>
    <property type="match status" value="1"/>
</dbReference>
<dbReference type="Gene3D" id="3.30.450.50">
    <property type="entry name" value="Longin domain"/>
    <property type="match status" value="1"/>
</dbReference>
<proteinExistence type="inferred from homology"/>
<evidence type="ECO:0000256" key="9">
    <source>
        <dbReference type="ARBA" id="ARBA00023163"/>
    </source>
</evidence>
<keyword evidence="10" id="KW-0539">Nucleus</keyword>
<dbReference type="CDD" id="cd15843">
    <property type="entry name" value="R-SNARE"/>
    <property type="match status" value="1"/>
</dbReference>
<evidence type="ECO:0000256" key="8">
    <source>
        <dbReference type="ARBA" id="ARBA00023136"/>
    </source>
</evidence>
<dbReference type="Pfam" id="PF02042">
    <property type="entry name" value="RWP-RK"/>
    <property type="match status" value="1"/>
</dbReference>
<dbReference type="InterPro" id="IPR003035">
    <property type="entry name" value="RWP-RK_dom"/>
</dbReference>
<comment type="caution">
    <text evidence="17">The sequence shown here is derived from an EMBL/GenBank/DDBJ whole genome shotgun (WGS) entry which is preliminary data.</text>
</comment>
<evidence type="ECO:0000256" key="1">
    <source>
        <dbReference type="ARBA" id="ARBA00008025"/>
    </source>
</evidence>
<evidence type="ECO:0000256" key="12">
    <source>
        <dbReference type="ARBA" id="ARBA00046280"/>
    </source>
</evidence>
<dbReference type="FunFam" id="3.30.450.50:FF:000014">
    <property type="entry name" value="vesicle-associated membrane protein 727"/>
    <property type="match status" value="1"/>
</dbReference>
<dbReference type="Pfam" id="PF00957">
    <property type="entry name" value="Synaptobrevin"/>
    <property type="match status" value="1"/>
</dbReference>
<evidence type="ECO:0000256" key="4">
    <source>
        <dbReference type="ARBA" id="ARBA00022927"/>
    </source>
</evidence>
<dbReference type="PROSITE" id="PS51519">
    <property type="entry name" value="RWP_RK"/>
    <property type="match status" value="1"/>
</dbReference>
<evidence type="ECO:0000256" key="5">
    <source>
        <dbReference type="ARBA" id="ARBA00022989"/>
    </source>
</evidence>
<dbReference type="PANTHER" id="PTHR21136">
    <property type="entry name" value="SNARE PROTEINS"/>
    <property type="match status" value="1"/>
</dbReference>
<evidence type="ECO:0000256" key="10">
    <source>
        <dbReference type="ARBA" id="ARBA00023242"/>
    </source>
</evidence>
<accession>A0AAV8GMG1</accession>
<keyword evidence="6" id="KW-0805">Transcription regulation</keyword>
<dbReference type="Pfam" id="PF13774">
    <property type="entry name" value="Longin"/>
    <property type="match status" value="1"/>
</dbReference>
<evidence type="ECO:0000256" key="11">
    <source>
        <dbReference type="ARBA" id="ARBA00037493"/>
    </source>
</evidence>
<dbReference type="InterPro" id="IPR011012">
    <property type="entry name" value="Longin-like_dom_sf"/>
</dbReference>
<dbReference type="GO" id="GO:0003677">
    <property type="term" value="F:DNA binding"/>
    <property type="evidence" value="ECO:0007669"/>
    <property type="project" value="UniProtKB-KW"/>
</dbReference>
<dbReference type="Gene3D" id="1.20.5.110">
    <property type="match status" value="1"/>
</dbReference>
<dbReference type="InterPro" id="IPR051097">
    <property type="entry name" value="Synaptobrevin-like_transport"/>
</dbReference>
<dbReference type="InterPro" id="IPR010908">
    <property type="entry name" value="Longin_dom"/>
</dbReference>
<keyword evidence="7" id="KW-0238">DNA-binding</keyword>
<comment type="subcellular location">
    <subcellularLocation>
        <location evidence="12">Endomembrane system</location>
        <topology evidence="12">Single-pass type IV membrane protein</topology>
    </subcellularLocation>
</comment>
<comment type="function">
    <text evidence="11">Involved in the targeting and/or fusion of transport vesicles to their target membrane.</text>
</comment>
<keyword evidence="13" id="KW-0175">Coiled coil</keyword>
<dbReference type="SUPFAM" id="SSF58038">
    <property type="entry name" value="SNARE fusion complex"/>
    <property type="match status" value="1"/>
</dbReference>
<comment type="similarity">
    <text evidence="1">Belongs to the synaptobrevin family.</text>
</comment>
<protein>
    <submittedName>
        <fullName evidence="17">Vesicle-associated membrane protein 727</fullName>
    </submittedName>
</protein>
<dbReference type="SMART" id="SM01270">
    <property type="entry name" value="Longin"/>
    <property type="match status" value="1"/>
</dbReference>
<dbReference type="GO" id="GO:0005737">
    <property type="term" value="C:cytoplasm"/>
    <property type="evidence" value="ECO:0007669"/>
    <property type="project" value="UniProtKB-ARBA"/>
</dbReference>
<evidence type="ECO:0000256" key="7">
    <source>
        <dbReference type="ARBA" id="ARBA00023125"/>
    </source>
</evidence>
<evidence type="ECO:0000313" key="18">
    <source>
        <dbReference type="Proteomes" id="UP001140206"/>
    </source>
</evidence>
<sequence>MDKQPLIYSFVAKGTVVLAEHTWFFGNIRTVAIQCLAKLSPNSNKFTYSCDGHTFNYLVEKGFVFLVVTNEDLGWSAPFVFLERVKEDFVQQYGSDIDDEGRDSHLFSISYSLDCDFGPRLKEHMQYCINHAEEISKLTDLIEMKGIIIDNIEKVLNRGEKIELIVDKTETLHFQAPTSKLSNRMYAIRDMQAPTSMDSHMLFLMQPLYSLNTLDAADGRGGQTLHPNGVARNVQLISPRPNRFELKFEQVARNFSLPIKEAARELKVSVSTLKFRCRELGIPKWPYRKIQSLETLIDTMLELAPLGFQHVIGKVREEIAAIKLNPALEIKYETERLRQEIYDSKYKQRRTFELAV</sequence>
<evidence type="ECO:0000259" key="15">
    <source>
        <dbReference type="PROSITE" id="PS50892"/>
    </source>
</evidence>
<evidence type="ECO:0000259" key="14">
    <source>
        <dbReference type="PROSITE" id="PS50859"/>
    </source>
</evidence>
<evidence type="ECO:0000313" key="17">
    <source>
        <dbReference type="EMBL" id="KAJ4804492.1"/>
    </source>
</evidence>
<name>A0AAV8GMG1_9POAL</name>